<keyword evidence="1" id="KW-0472">Membrane</keyword>
<dbReference type="RefSeq" id="WP_011322035.1">
    <property type="nucleotide sequence ID" value="NC_007426.1"/>
</dbReference>
<evidence type="ECO:0000313" key="3">
    <source>
        <dbReference type="Proteomes" id="UP000002698"/>
    </source>
</evidence>
<dbReference type="EMBL" id="CR936257">
    <property type="protein sequence ID" value="CAI48399.1"/>
    <property type="molecule type" value="Genomic_DNA"/>
</dbReference>
<dbReference type="AlphaFoldDB" id="A0A1U7ETY2"/>
<gene>
    <name evidence="2" type="ordered locus">NP_0616A</name>
</gene>
<name>A0A1U7ETY2_NATPD</name>
<dbReference type="GeneID" id="3700906"/>
<dbReference type="eggNOG" id="ENOG502N5HC">
    <property type="taxonomic scope" value="Archaea"/>
</dbReference>
<protein>
    <submittedName>
        <fullName evidence="2">Uncharacterized protein</fullName>
    </submittedName>
</protein>
<dbReference type="HOGENOM" id="CLU_2447752_0_0_2"/>
<feature type="transmembrane region" description="Helical" evidence="1">
    <location>
        <begin position="47"/>
        <end position="70"/>
    </location>
</feature>
<dbReference type="KEGG" id="nph:NP_0616A"/>
<evidence type="ECO:0000256" key="1">
    <source>
        <dbReference type="SAM" id="Phobius"/>
    </source>
</evidence>
<evidence type="ECO:0000313" key="2">
    <source>
        <dbReference type="EMBL" id="CAI48399.1"/>
    </source>
</evidence>
<reference evidence="2 3" key="1">
    <citation type="journal article" date="2005" name="Genome Res.">
        <title>Living with two extremes: conclusions from the genome sequence of Natronomonas pharaonis.</title>
        <authorList>
            <person name="Falb M."/>
            <person name="Pfeiffer F."/>
            <person name="Palm P."/>
            <person name="Rodewald K."/>
            <person name="Hickmann V."/>
            <person name="Tittor J."/>
            <person name="Oesterhelt D."/>
        </authorList>
    </citation>
    <scope>NUCLEOTIDE SEQUENCE [LARGE SCALE GENOMIC DNA]</scope>
    <source>
        <strain evidence="3">ATCC 35678 / DSM 2160 / CIP 103997 / JCM 8858 / NBRC 14720 / NCIMB 2260 / Gabara</strain>
    </source>
</reference>
<dbReference type="EnsemblBacteria" id="CAI48399">
    <property type="protein sequence ID" value="CAI48399"/>
    <property type="gene ID" value="NP_0616A"/>
</dbReference>
<dbReference type="OrthoDB" id="383202at2157"/>
<keyword evidence="3" id="KW-1185">Reference proteome</keyword>
<sequence>MSYAKQDTAPPTTRYAKSTTAVVVGWLAAYAAYRLAPTWSRLDIDELVPAFLTFGLVIGFGFALGVYGLFRGIETAVAAGRVRTADDVD</sequence>
<keyword evidence="1" id="KW-0812">Transmembrane</keyword>
<organism evidence="2 3">
    <name type="scientific">Natronomonas pharaonis (strain ATCC 35678 / DSM 2160 / CIP 103997 / JCM 8858 / NBRC 14720 / NCIMB 2260 / Gabara)</name>
    <name type="common">Halobacterium pharaonis</name>
    <dbReference type="NCBI Taxonomy" id="348780"/>
    <lineage>
        <taxon>Archaea</taxon>
        <taxon>Methanobacteriati</taxon>
        <taxon>Methanobacteriota</taxon>
        <taxon>Stenosarchaea group</taxon>
        <taxon>Halobacteria</taxon>
        <taxon>Halobacteriales</taxon>
        <taxon>Natronomonadaceae</taxon>
        <taxon>Natronomonas</taxon>
    </lineage>
</organism>
<feature type="transmembrane region" description="Helical" evidence="1">
    <location>
        <begin position="15"/>
        <end position="35"/>
    </location>
</feature>
<accession>A0A1U7ETY2</accession>
<keyword evidence="1" id="KW-1133">Transmembrane helix</keyword>
<dbReference type="Proteomes" id="UP000002698">
    <property type="component" value="Chromosome"/>
</dbReference>
<dbReference type="STRING" id="348780.NP_0616A"/>
<proteinExistence type="predicted"/>